<evidence type="ECO:0000313" key="3">
    <source>
        <dbReference type="Proteomes" id="UP000284375"/>
    </source>
</evidence>
<sequence length="241" mass="25611">MMANMILRTVLGMGVLVGLLPKTVAGEHSGVGANVAGSTLIIPTQTPVPFNQTCALDTYLFNQTDLGVYCNGKQLFETVIDKALIQNITGDNRTIWGFDWTWINLNLCVGNNAGTLVPSASGNYASSCAGCNVTWSHVLEDPHNTTFLVIPGTPTVSLFTPRWDDLYLSCSGCNNGAGTTVAPSELDLNQVLINTHGSLGCFNFSGPIQSTRPRGAHAIPTWTVWSTQTSSTSGPFPTATQ</sequence>
<evidence type="ECO:0008006" key="4">
    <source>
        <dbReference type="Google" id="ProtNLM"/>
    </source>
</evidence>
<dbReference type="Gene3D" id="2.30.60.10">
    <property type="entry name" value="Cyanovirin-N"/>
    <property type="match status" value="1"/>
</dbReference>
<name>A0A423WDM3_CYTCH</name>
<dbReference type="SUPFAM" id="SSF51322">
    <property type="entry name" value="Cyanovirin-N"/>
    <property type="match status" value="1"/>
</dbReference>
<keyword evidence="3" id="KW-1185">Reference proteome</keyword>
<evidence type="ECO:0000256" key="1">
    <source>
        <dbReference type="SAM" id="SignalP"/>
    </source>
</evidence>
<feature type="chain" id="PRO_5019169968" description="Cyanovirin-N domain-containing protein" evidence="1">
    <location>
        <begin position="26"/>
        <end position="241"/>
    </location>
</feature>
<organism evidence="2 3">
    <name type="scientific">Cytospora chrysosperma</name>
    <name type="common">Cytospora canker fungus</name>
    <name type="synonym">Sphaeria chrysosperma</name>
    <dbReference type="NCBI Taxonomy" id="252740"/>
    <lineage>
        <taxon>Eukaryota</taxon>
        <taxon>Fungi</taxon>
        <taxon>Dikarya</taxon>
        <taxon>Ascomycota</taxon>
        <taxon>Pezizomycotina</taxon>
        <taxon>Sordariomycetes</taxon>
        <taxon>Sordariomycetidae</taxon>
        <taxon>Diaporthales</taxon>
        <taxon>Cytosporaceae</taxon>
        <taxon>Cytospora</taxon>
    </lineage>
</organism>
<protein>
    <recommendedName>
        <fullName evidence="4">Cyanovirin-N domain-containing protein</fullName>
    </recommendedName>
</protein>
<feature type="signal peptide" evidence="1">
    <location>
        <begin position="1"/>
        <end position="25"/>
    </location>
</feature>
<dbReference type="AlphaFoldDB" id="A0A423WDM3"/>
<proteinExistence type="predicted"/>
<dbReference type="Proteomes" id="UP000284375">
    <property type="component" value="Unassembled WGS sequence"/>
</dbReference>
<dbReference type="EMBL" id="LJZO01000006">
    <property type="protein sequence ID" value="ROW01519.1"/>
    <property type="molecule type" value="Genomic_DNA"/>
</dbReference>
<reference evidence="2 3" key="1">
    <citation type="submission" date="2015-09" db="EMBL/GenBank/DDBJ databases">
        <title>Host preference determinants of Valsa canker pathogens revealed by comparative genomics.</title>
        <authorList>
            <person name="Yin Z."/>
            <person name="Huang L."/>
        </authorList>
    </citation>
    <scope>NUCLEOTIDE SEQUENCE [LARGE SCALE GENOMIC DNA]</scope>
    <source>
        <strain evidence="2 3">YSFL</strain>
    </source>
</reference>
<comment type="caution">
    <text evidence="2">The sequence shown here is derived from an EMBL/GenBank/DDBJ whole genome shotgun (WGS) entry which is preliminary data.</text>
</comment>
<evidence type="ECO:0000313" key="2">
    <source>
        <dbReference type="EMBL" id="ROW01519.1"/>
    </source>
</evidence>
<keyword evidence="1" id="KW-0732">Signal</keyword>
<gene>
    <name evidence="2" type="ORF">VSDG_01990</name>
</gene>
<dbReference type="InterPro" id="IPR036673">
    <property type="entry name" value="Cyanovirin-N_sf"/>
</dbReference>
<accession>A0A423WDM3</accession>
<dbReference type="OrthoDB" id="4672515at2759"/>